<evidence type="ECO:0000256" key="1">
    <source>
        <dbReference type="ARBA" id="ARBA00005254"/>
    </source>
</evidence>
<comment type="similarity">
    <text evidence="1">Belongs to the enoyl-CoA hydratase/isomerase family.</text>
</comment>
<dbReference type="SUPFAM" id="SSF54637">
    <property type="entry name" value="Thioesterase/thiol ester dehydrase-isomerase"/>
    <property type="match status" value="2"/>
</dbReference>
<feature type="domain" description="MaoC-like" evidence="2">
    <location>
        <begin position="223"/>
        <end position="294"/>
    </location>
</feature>
<dbReference type="InterPro" id="IPR029069">
    <property type="entry name" value="HotDog_dom_sf"/>
</dbReference>
<dbReference type="Pfam" id="PF01575">
    <property type="entry name" value="MaoC_dehydratas"/>
    <property type="match status" value="1"/>
</dbReference>
<evidence type="ECO:0000313" key="4">
    <source>
        <dbReference type="EMBL" id="RDI68225.1"/>
    </source>
</evidence>
<name>A0A370IBW1_9NOCA</name>
<dbReference type="NCBIfam" id="NF040620">
    <property type="entry name" value="fused_HadA_HadB"/>
    <property type="match status" value="1"/>
</dbReference>
<proteinExistence type="inferred from homology"/>
<evidence type="ECO:0000313" key="5">
    <source>
        <dbReference type="Proteomes" id="UP000254869"/>
    </source>
</evidence>
<evidence type="ECO:0000259" key="3">
    <source>
        <dbReference type="Pfam" id="PF13452"/>
    </source>
</evidence>
<dbReference type="InterPro" id="IPR039569">
    <property type="entry name" value="FAS1-like_DH_region"/>
</dbReference>
<reference evidence="4 5" key="1">
    <citation type="submission" date="2018-07" db="EMBL/GenBank/DDBJ databases">
        <title>Genomic Encyclopedia of Type Strains, Phase IV (KMG-IV): sequencing the most valuable type-strain genomes for metagenomic binning, comparative biology and taxonomic classification.</title>
        <authorList>
            <person name="Goeker M."/>
        </authorList>
    </citation>
    <scope>NUCLEOTIDE SEQUENCE [LARGE SCALE GENOMIC DNA]</scope>
    <source>
        <strain evidence="4 5">DSM 44290</strain>
    </source>
</reference>
<dbReference type="AlphaFoldDB" id="A0A370IBW1"/>
<dbReference type="STRING" id="1210086.GCA_001613105_01202"/>
<organism evidence="4 5">
    <name type="scientific">Nocardia pseudobrasiliensis</name>
    <dbReference type="NCBI Taxonomy" id="45979"/>
    <lineage>
        <taxon>Bacteria</taxon>
        <taxon>Bacillati</taxon>
        <taxon>Actinomycetota</taxon>
        <taxon>Actinomycetes</taxon>
        <taxon>Mycobacteriales</taxon>
        <taxon>Nocardiaceae</taxon>
        <taxon>Nocardia</taxon>
    </lineage>
</organism>
<accession>A0A370IBW1</accession>
<protein>
    <submittedName>
        <fullName evidence="4">Acyl dehydratase</fullName>
    </submittedName>
</protein>
<dbReference type="Proteomes" id="UP000254869">
    <property type="component" value="Unassembled WGS sequence"/>
</dbReference>
<gene>
    <name evidence="4" type="ORF">DFR76_102626</name>
</gene>
<dbReference type="EMBL" id="QQBC01000002">
    <property type="protein sequence ID" value="RDI68225.1"/>
    <property type="molecule type" value="Genomic_DNA"/>
</dbReference>
<dbReference type="InterPro" id="IPR002539">
    <property type="entry name" value="MaoC-like_dom"/>
</dbReference>
<dbReference type="RefSeq" id="WP_067992995.1">
    <property type="nucleotide sequence ID" value="NZ_QQBC01000002.1"/>
</dbReference>
<dbReference type="CDD" id="cd03441">
    <property type="entry name" value="R_hydratase_like"/>
    <property type="match status" value="1"/>
</dbReference>
<feature type="domain" description="FAS1-like dehydratase" evidence="3">
    <location>
        <begin position="14"/>
        <end position="142"/>
    </location>
</feature>
<evidence type="ECO:0000259" key="2">
    <source>
        <dbReference type="Pfam" id="PF01575"/>
    </source>
</evidence>
<keyword evidence="5" id="KW-1185">Reference proteome</keyword>
<dbReference type="Pfam" id="PF13452">
    <property type="entry name" value="FAS1_DH_region"/>
    <property type="match status" value="1"/>
</dbReference>
<sequence length="342" mass="37098">MQSSAETARIAMPIGHRYRVARDYEVGREKIREFARAIQNYHPVHFDETEAQRHGYPGLLAPPTFVSLLGGTAQQALSALLPEVDLAWAVQTDQVLHLHRPVVTGDTLTCVLSLCSFRRAFGGDLLVVENDVRNQCGERAITAYTSFTARSDAPEDDSDIATLMPRLLRHDVGRTHLPLPALVPLGAATEDHTDENWNAHPLARSCASTNVGDPLPERIFRLSLGDLVNYAGVSGDPNPIHWHRTAATTVGLDDTVAHGMLTMGLGAGFLADWVGDPGAIRQYSVRMTSPVYVFEAGERAEVVFAGRVKSLDPSSGTAQISLTATQGTRRVFGRATAIVQLS</sequence>
<dbReference type="PANTHER" id="PTHR43841">
    <property type="entry name" value="3-HYDROXYACYL-THIOESTER DEHYDRATASE HTDX-RELATED"/>
    <property type="match status" value="1"/>
</dbReference>
<comment type="caution">
    <text evidence="4">The sequence shown here is derived from an EMBL/GenBank/DDBJ whole genome shotgun (WGS) entry which is preliminary data.</text>
</comment>
<dbReference type="Gene3D" id="3.10.129.10">
    <property type="entry name" value="Hotdog Thioesterase"/>
    <property type="match status" value="2"/>
</dbReference>
<dbReference type="PANTHER" id="PTHR43841:SF3">
    <property type="entry name" value="(3R)-HYDROXYACYL-ACP DEHYDRATASE SUBUNIT HADB"/>
    <property type="match status" value="1"/>
</dbReference>